<keyword evidence="6" id="KW-1185">Reference proteome</keyword>
<keyword evidence="1" id="KW-0560">Oxidoreductase</keyword>
<dbReference type="SUPFAM" id="SSF52518">
    <property type="entry name" value="Thiamin diphosphate-binding fold (THDP-binding)"/>
    <property type="match status" value="1"/>
</dbReference>
<organism evidence="5 6">
    <name type="scientific">Irregularibacter muris</name>
    <dbReference type="NCBI Taxonomy" id="1796619"/>
    <lineage>
        <taxon>Bacteria</taxon>
        <taxon>Bacillati</taxon>
        <taxon>Bacillota</taxon>
        <taxon>Clostridia</taxon>
        <taxon>Eubacteriales</taxon>
        <taxon>Eubacteriaceae</taxon>
        <taxon>Irregularibacter</taxon>
    </lineage>
</organism>
<dbReference type="InterPro" id="IPR002880">
    <property type="entry name" value="Pyrv_Fd/Flavodoxin_OxRdtase_N"/>
</dbReference>
<dbReference type="Pfam" id="PF01855">
    <property type="entry name" value="POR_N"/>
    <property type="match status" value="1"/>
</dbReference>
<feature type="domain" description="Pyruvate:ferredoxin oxidoreductase core" evidence="4">
    <location>
        <begin position="456"/>
        <end position="549"/>
    </location>
</feature>
<proteinExistence type="predicted"/>
<evidence type="ECO:0000256" key="1">
    <source>
        <dbReference type="ARBA" id="ARBA00023002"/>
    </source>
</evidence>
<dbReference type="InterPro" id="IPR029061">
    <property type="entry name" value="THDP-binding"/>
</dbReference>
<sequence length="558" mass="62015">MDYNILIGGAAGQGMDTLSVILEKIIKRKGYYIFLNKDYMSRVRGGHNFTQIRFGTKPLYGHETKLDVIIALDKNTVDFHTERLGDNGVILCDEDIQVEDSRVIHIPMKGIAKELKNPKVFGSVAIGALVKLFGMTNTEVEDVFKERFNDKIGLLNFEAYKRGYEITEKHFDLQEGTEDKHIIINSNQAIALGALAGGVCYYSAYPMTPGTSIMTYLAEKQEQAGILVEQAEDEIAAINMAIGASYAGVRSMTGTSGGGFSLMVEALGLAGVQETPLVVVDVQRPSPATGLPTRTEQSDLSFVLTASHGEFPRMVIAVRHPEDAFYQTVRALNIADKYQMLVIILGDQYLADGTQTIAPFDFDKLTIDRHLFNGEGLKEGEYKRYKITENGISPRMIPGKVPGQIVISGSEEHNEEGRITESAEVRTAMMNKRMKKLELLKDDLLEPDYFGVEEPEHLILAWGSMHGPLREAIALLQEEGYSVGALVFGDIYPLPTKLLEKYAAKAKNIINIEQNYTGQLGKLIRQETGIACNKSILKYDGRQMHYKHIYDQLKGEVL</sequence>
<dbReference type="GO" id="GO:0006979">
    <property type="term" value="P:response to oxidative stress"/>
    <property type="evidence" value="ECO:0007669"/>
    <property type="project" value="TreeGrafter"/>
</dbReference>
<dbReference type="InterPro" id="IPR022367">
    <property type="entry name" value="2-oxoacid/accept_OxRdtase_asu"/>
</dbReference>
<evidence type="ECO:0000313" key="5">
    <source>
        <dbReference type="EMBL" id="MCR1899512.1"/>
    </source>
</evidence>
<dbReference type="Proteomes" id="UP001205748">
    <property type="component" value="Unassembled WGS sequence"/>
</dbReference>
<dbReference type="SUPFAM" id="SSF52922">
    <property type="entry name" value="TK C-terminal domain-like"/>
    <property type="match status" value="1"/>
</dbReference>
<dbReference type="GO" id="GO:0016903">
    <property type="term" value="F:oxidoreductase activity, acting on the aldehyde or oxo group of donors"/>
    <property type="evidence" value="ECO:0007669"/>
    <property type="project" value="InterPro"/>
</dbReference>
<dbReference type="PANTHER" id="PTHR32154:SF20">
    <property type="entry name" value="2-OXOGLUTARATE OXIDOREDUCTASE SUBUNIT KORA"/>
    <property type="match status" value="1"/>
</dbReference>
<dbReference type="InterPro" id="IPR050722">
    <property type="entry name" value="Pyruvate:ferred/Flavod_OxRd"/>
</dbReference>
<dbReference type="NCBIfam" id="TIGR03710">
    <property type="entry name" value="OAFO_sf"/>
    <property type="match status" value="1"/>
</dbReference>
<feature type="domain" description="Pyruvate flavodoxin/ferredoxin oxidoreductase pyrimidine binding" evidence="3">
    <location>
        <begin position="193"/>
        <end position="431"/>
    </location>
</feature>
<dbReference type="Gene3D" id="3.40.50.920">
    <property type="match status" value="1"/>
</dbReference>
<evidence type="ECO:0000259" key="3">
    <source>
        <dbReference type="Pfam" id="PF01855"/>
    </source>
</evidence>
<accession>A0AAE3HH84</accession>
<dbReference type="RefSeq" id="WP_257531960.1">
    <property type="nucleotide sequence ID" value="NZ_JANKAS010000010.1"/>
</dbReference>
<dbReference type="Pfam" id="PF17147">
    <property type="entry name" value="PFOR_II"/>
    <property type="match status" value="1"/>
</dbReference>
<dbReference type="CDD" id="cd07034">
    <property type="entry name" value="TPP_PYR_PFOR_IOR-alpha_like"/>
    <property type="match status" value="1"/>
</dbReference>
<reference evidence="5" key="1">
    <citation type="submission" date="2022-07" db="EMBL/GenBank/DDBJ databases">
        <title>Enhanced cultured diversity of the mouse gut microbiota enables custom-made synthetic communities.</title>
        <authorList>
            <person name="Afrizal A."/>
        </authorList>
    </citation>
    <scope>NUCLEOTIDE SEQUENCE</scope>
    <source>
        <strain evidence="5">DSM 28593</strain>
    </source>
</reference>
<evidence type="ECO:0000259" key="2">
    <source>
        <dbReference type="Pfam" id="PF01558"/>
    </source>
</evidence>
<comment type="caution">
    <text evidence="5">The sequence shown here is derived from an EMBL/GenBank/DDBJ whole genome shotgun (WGS) entry which is preliminary data.</text>
</comment>
<dbReference type="EMBL" id="JANKAS010000010">
    <property type="protein sequence ID" value="MCR1899512.1"/>
    <property type="molecule type" value="Genomic_DNA"/>
</dbReference>
<dbReference type="FunFam" id="3.40.50.970:FF:000022">
    <property type="entry name" value="2-oxoglutarate ferredoxin oxidoreductase alpha subunit"/>
    <property type="match status" value="1"/>
</dbReference>
<dbReference type="InterPro" id="IPR002869">
    <property type="entry name" value="Pyrv_flavodox_OxRed_cen"/>
</dbReference>
<gene>
    <name evidence="5" type="ORF">NSA47_10995</name>
</gene>
<feature type="domain" description="Pyruvate/ketoisovalerate oxidoreductase catalytic" evidence="2">
    <location>
        <begin position="11"/>
        <end position="165"/>
    </location>
</feature>
<dbReference type="InterPro" id="IPR009014">
    <property type="entry name" value="Transketo_C/PFOR_II"/>
</dbReference>
<dbReference type="SUPFAM" id="SSF53323">
    <property type="entry name" value="Pyruvate-ferredoxin oxidoreductase, PFOR, domain III"/>
    <property type="match status" value="1"/>
</dbReference>
<dbReference type="Pfam" id="PF01558">
    <property type="entry name" value="POR"/>
    <property type="match status" value="1"/>
</dbReference>
<evidence type="ECO:0000259" key="4">
    <source>
        <dbReference type="Pfam" id="PF17147"/>
    </source>
</evidence>
<dbReference type="InterPro" id="IPR033412">
    <property type="entry name" value="PFOR_II"/>
</dbReference>
<dbReference type="Gene3D" id="3.40.920.10">
    <property type="entry name" value="Pyruvate-ferredoxin oxidoreductase, PFOR, domain III"/>
    <property type="match status" value="1"/>
</dbReference>
<protein>
    <submittedName>
        <fullName evidence="5">2-oxoacid:acceptor oxidoreductase subunit alpha</fullName>
    </submittedName>
</protein>
<dbReference type="InterPro" id="IPR019752">
    <property type="entry name" value="Pyrv/ketoisovalerate_OxRed_cat"/>
</dbReference>
<dbReference type="AlphaFoldDB" id="A0AAE3HH84"/>
<dbReference type="Gene3D" id="3.40.50.970">
    <property type="match status" value="1"/>
</dbReference>
<dbReference type="PANTHER" id="PTHR32154">
    <property type="entry name" value="PYRUVATE-FLAVODOXIN OXIDOREDUCTASE-RELATED"/>
    <property type="match status" value="1"/>
</dbReference>
<evidence type="ECO:0000313" key="6">
    <source>
        <dbReference type="Proteomes" id="UP001205748"/>
    </source>
</evidence>
<name>A0AAE3HH84_9FIRM</name>